<sequence>MSVLPDNPHDQLLDQNVNPRHWPKLPYRESYDFIAIGGGTAGLVSTGGAAMLGASVALIERERLGGDCLVTGCVPSKALIHAVNSVHQARHLNELGIKTGSIEVDFPAVMENLRQQRAKISYDDSALSVTDRGIELLHGTAQFTSPNTIELNGETIRFKRAMICTGSRPRIPEVPGLKEIQPLTSDTVFNLTELPPRLAVIGTGPIGCELGQSFARLGSKVTLIGTRDRVLPHDDLAAGKILAEEFTKDGIELRLNAKTERVSKSESGYKIEGNSDGTPWEIEVDKILVATGRLPNIESLNLEAAGVAYTEHGVTVDDYQRTSNKRVYAAGDISGQEKFTHAAYAYAEYATLNALAPLRMFKSSKRHIPYSTYTSPEVAHIGPTWEELQSRIESLDCYSEKFTSVDRSKIEGAALGFAKIYTERGKDKIVAATIVGQQAGELIGHISLGLTANAGLEKLGLTVFPYPTRSEVVRKAADQYMFRKVTPLAKRMAKAWFRLMK</sequence>
<evidence type="ECO:0000256" key="2">
    <source>
        <dbReference type="ARBA" id="ARBA00022630"/>
    </source>
</evidence>
<dbReference type="EMBL" id="JAENIL010000071">
    <property type="protein sequence ID" value="MBK1880105.1"/>
    <property type="molecule type" value="Genomic_DNA"/>
</dbReference>
<evidence type="ECO:0000256" key="1">
    <source>
        <dbReference type="ARBA" id="ARBA00007532"/>
    </source>
</evidence>
<dbReference type="PRINTS" id="PR00411">
    <property type="entry name" value="PNDRDTASEI"/>
</dbReference>
<evidence type="ECO:0000259" key="12">
    <source>
        <dbReference type="Pfam" id="PF07992"/>
    </source>
</evidence>
<dbReference type="InterPro" id="IPR004099">
    <property type="entry name" value="Pyr_nucl-diS_OxRdtase_dimer"/>
</dbReference>
<dbReference type="InterPro" id="IPR001100">
    <property type="entry name" value="Pyr_nuc-diS_OxRdtase"/>
</dbReference>
<proteinExistence type="inferred from homology"/>
<dbReference type="SUPFAM" id="SSF55424">
    <property type="entry name" value="FAD/NAD-linked reductases, dimerisation (C-terminal) domain"/>
    <property type="match status" value="1"/>
</dbReference>
<dbReference type="Pfam" id="PF02852">
    <property type="entry name" value="Pyr_redox_dim"/>
    <property type="match status" value="1"/>
</dbReference>
<keyword evidence="7 10" id="KW-0676">Redox-active center</keyword>
<dbReference type="GO" id="GO:0016668">
    <property type="term" value="F:oxidoreductase activity, acting on a sulfur group of donors, NAD(P) as acceptor"/>
    <property type="evidence" value="ECO:0007669"/>
    <property type="project" value="InterPro"/>
</dbReference>
<feature type="binding site" evidence="8">
    <location>
        <position position="332"/>
    </location>
    <ligand>
        <name>FAD</name>
        <dbReference type="ChEBI" id="CHEBI:57692"/>
    </ligand>
</feature>
<keyword evidence="3 8" id="KW-0274">FAD</keyword>
<organism evidence="13 14">
    <name type="scientific">Pelagicoccus mobilis</name>
    <dbReference type="NCBI Taxonomy" id="415221"/>
    <lineage>
        <taxon>Bacteria</taxon>
        <taxon>Pseudomonadati</taxon>
        <taxon>Verrucomicrobiota</taxon>
        <taxon>Opitutia</taxon>
        <taxon>Puniceicoccales</taxon>
        <taxon>Pelagicoccaceae</taxon>
        <taxon>Pelagicoccus</taxon>
    </lineage>
</organism>
<keyword evidence="6" id="KW-1015">Disulfide bond</keyword>
<evidence type="ECO:0000256" key="7">
    <source>
        <dbReference type="ARBA" id="ARBA00023284"/>
    </source>
</evidence>
<dbReference type="SUPFAM" id="SSF51905">
    <property type="entry name" value="FAD/NAD(P)-binding domain"/>
    <property type="match status" value="1"/>
</dbReference>
<dbReference type="InterPro" id="IPR012999">
    <property type="entry name" value="Pyr_OxRdtase_I_AS"/>
</dbReference>
<dbReference type="PANTHER" id="PTHR43014:SF2">
    <property type="entry name" value="MERCURIC REDUCTASE"/>
    <property type="match status" value="1"/>
</dbReference>
<feature type="domain" description="FAD/NAD(P)-binding" evidence="12">
    <location>
        <begin position="32"/>
        <end position="345"/>
    </location>
</feature>
<accession>A0A934RYK7</accession>
<evidence type="ECO:0000256" key="6">
    <source>
        <dbReference type="ARBA" id="ARBA00023157"/>
    </source>
</evidence>
<keyword evidence="5 10" id="KW-0560">Oxidoreductase</keyword>
<feature type="binding site" evidence="8">
    <location>
        <begin position="202"/>
        <end position="209"/>
    </location>
    <ligand>
        <name>NAD(+)</name>
        <dbReference type="ChEBI" id="CHEBI:57540"/>
    </ligand>
</feature>
<dbReference type="InterPro" id="IPR016156">
    <property type="entry name" value="FAD/NAD-linked_Rdtase_dimer_sf"/>
</dbReference>
<evidence type="ECO:0000256" key="9">
    <source>
        <dbReference type="PIRSR" id="PIRSR000350-4"/>
    </source>
</evidence>
<evidence type="ECO:0000256" key="4">
    <source>
        <dbReference type="ARBA" id="ARBA00022857"/>
    </source>
</evidence>
<dbReference type="PANTHER" id="PTHR43014">
    <property type="entry name" value="MERCURIC REDUCTASE"/>
    <property type="match status" value="1"/>
</dbReference>
<dbReference type="AlphaFoldDB" id="A0A934RYK7"/>
<protein>
    <submittedName>
        <fullName evidence="13">FAD-dependent oxidoreductase</fullName>
    </submittedName>
</protein>
<feature type="domain" description="Pyridine nucleotide-disulphide oxidoreductase dimerisation" evidence="11">
    <location>
        <begin position="368"/>
        <end position="476"/>
    </location>
</feature>
<evidence type="ECO:0000313" key="13">
    <source>
        <dbReference type="EMBL" id="MBK1880105.1"/>
    </source>
</evidence>
<reference evidence="13" key="1">
    <citation type="submission" date="2021-01" db="EMBL/GenBank/DDBJ databases">
        <title>Modified the classification status of verrucomicrobia.</title>
        <authorList>
            <person name="Feng X."/>
        </authorList>
    </citation>
    <scope>NUCLEOTIDE SEQUENCE</scope>
    <source>
        <strain evidence="13">KCTC 13126</strain>
    </source>
</reference>
<dbReference type="Proteomes" id="UP000617628">
    <property type="component" value="Unassembled WGS sequence"/>
</dbReference>
<dbReference type="PRINTS" id="PR00368">
    <property type="entry name" value="FADPNR"/>
</dbReference>
<dbReference type="PIRSF" id="PIRSF000350">
    <property type="entry name" value="Mercury_reductase_MerA"/>
    <property type="match status" value="1"/>
</dbReference>
<evidence type="ECO:0000313" key="14">
    <source>
        <dbReference type="Proteomes" id="UP000617628"/>
    </source>
</evidence>
<keyword evidence="8" id="KW-0520">NAD</keyword>
<gene>
    <name evidence="13" type="ORF">JIN87_24685</name>
</gene>
<keyword evidence="4" id="KW-0521">NADP</keyword>
<evidence type="ECO:0000256" key="8">
    <source>
        <dbReference type="PIRSR" id="PIRSR000350-3"/>
    </source>
</evidence>
<dbReference type="InterPro" id="IPR023753">
    <property type="entry name" value="FAD/NAD-binding_dom"/>
</dbReference>
<keyword evidence="2 10" id="KW-0285">Flavoprotein</keyword>
<keyword evidence="14" id="KW-1185">Reference proteome</keyword>
<dbReference type="GO" id="GO:0003955">
    <property type="term" value="F:NAD(P)H dehydrogenase (quinone) activity"/>
    <property type="evidence" value="ECO:0007669"/>
    <property type="project" value="TreeGrafter"/>
</dbReference>
<feature type="binding site" evidence="8">
    <location>
        <position position="77"/>
    </location>
    <ligand>
        <name>FAD</name>
        <dbReference type="ChEBI" id="CHEBI:57692"/>
    </ligand>
</feature>
<dbReference type="InterPro" id="IPR036188">
    <property type="entry name" value="FAD/NAD-bd_sf"/>
</dbReference>
<feature type="binding site" evidence="8">
    <location>
        <begin position="165"/>
        <end position="167"/>
    </location>
    <ligand>
        <name>FAD</name>
        <dbReference type="ChEBI" id="CHEBI:57692"/>
    </ligand>
</feature>
<comment type="caution">
    <text evidence="13">The sequence shown here is derived from an EMBL/GenBank/DDBJ whole genome shotgun (WGS) entry which is preliminary data.</text>
</comment>
<feature type="binding site" evidence="8">
    <location>
        <position position="292"/>
    </location>
    <ligand>
        <name>NAD(+)</name>
        <dbReference type="ChEBI" id="CHEBI:57540"/>
    </ligand>
</feature>
<dbReference type="Gene3D" id="3.30.390.30">
    <property type="match status" value="1"/>
</dbReference>
<dbReference type="PROSITE" id="PS00076">
    <property type="entry name" value="PYRIDINE_REDOX_1"/>
    <property type="match status" value="1"/>
</dbReference>
<dbReference type="Pfam" id="PF07992">
    <property type="entry name" value="Pyr_redox_2"/>
    <property type="match status" value="1"/>
</dbReference>
<evidence type="ECO:0000259" key="11">
    <source>
        <dbReference type="Pfam" id="PF02852"/>
    </source>
</evidence>
<dbReference type="RefSeq" id="WP_200358700.1">
    <property type="nucleotide sequence ID" value="NZ_JAENIL010000071.1"/>
</dbReference>
<comment type="similarity">
    <text evidence="1 10">Belongs to the class-I pyridine nucleotide-disulfide oxidoreductase family.</text>
</comment>
<evidence type="ECO:0000256" key="10">
    <source>
        <dbReference type="RuleBase" id="RU003691"/>
    </source>
</evidence>
<evidence type="ECO:0000256" key="5">
    <source>
        <dbReference type="ARBA" id="ARBA00023002"/>
    </source>
</evidence>
<keyword evidence="8" id="KW-0547">Nucleotide-binding</keyword>
<feature type="disulfide bond" description="Redox-active" evidence="9">
    <location>
        <begin position="68"/>
        <end position="73"/>
    </location>
</feature>
<comment type="cofactor">
    <cofactor evidence="8">
        <name>FAD</name>
        <dbReference type="ChEBI" id="CHEBI:57692"/>
    </cofactor>
    <text evidence="8">Binds 1 FAD per subunit.</text>
</comment>
<dbReference type="GO" id="GO:0050660">
    <property type="term" value="F:flavin adenine dinucleotide binding"/>
    <property type="evidence" value="ECO:0007669"/>
    <property type="project" value="TreeGrafter"/>
</dbReference>
<name>A0A934RYK7_9BACT</name>
<dbReference type="Gene3D" id="3.50.50.60">
    <property type="entry name" value="FAD/NAD(P)-binding domain"/>
    <property type="match status" value="2"/>
</dbReference>
<evidence type="ECO:0000256" key="3">
    <source>
        <dbReference type="ARBA" id="ARBA00022827"/>
    </source>
</evidence>